<evidence type="ECO:0000313" key="2">
    <source>
        <dbReference type="Proteomes" id="UP001163846"/>
    </source>
</evidence>
<gene>
    <name evidence="1" type="ORF">F5878DRAFT_633015</name>
</gene>
<evidence type="ECO:0000313" key="1">
    <source>
        <dbReference type="EMBL" id="KAJ3833314.1"/>
    </source>
</evidence>
<organism evidence="1 2">
    <name type="scientific">Lentinula raphanica</name>
    <dbReference type="NCBI Taxonomy" id="153919"/>
    <lineage>
        <taxon>Eukaryota</taxon>
        <taxon>Fungi</taxon>
        <taxon>Dikarya</taxon>
        <taxon>Basidiomycota</taxon>
        <taxon>Agaricomycotina</taxon>
        <taxon>Agaricomycetes</taxon>
        <taxon>Agaricomycetidae</taxon>
        <taxon>Agaricales</taxon>
        <taxon>Marasmiineae</taxon>
        <taxon>Omphalotaceae</taxon>
        <taxon>Lentinula</taxon>
    </lineage>
</organism>
<dbReference type="EMBL" id="MU806724">
    <property type="protein sequence ID" value="KAJ3833314.1"/>
    <property type="molecule type" value="Genomic_DNA"/>
</dbReference>
<keyword evidence="2" id="KW-1185">Reference proteome</keyword>
<reference evidence="1" key="1">
    <citation type="submission" date="2022-08" db="EMBL/GenBank/DDBJ databases">
        <authorList>
            <consortium name="DOE Joint Genome Institute"/>
            <person name="Min B."/>
            <person name="Riley R."/>
            <person name="Sierra-Patev S."/>
            <person name="Naranjo-Ortiz M."/>
            <person name="Looney B."/>
            <person name="Konkel Z."/>
            <person name="Slot J.C."/>
            <person name="Sakamoto Y."/>
            <person name="Steenwyk J.L."/>
            <person name="Rokas A."/>
            <person name="Carro J."/>
            <person name="Camarero S."/>
            <person name="Ferreira P."/>
            <person name="Molpeceres G."/>
            <person name="Ruiz-Duenas F.J."/>
            <person name="Serrano A."/>
            <person name="Henrissat B."/>
            <person name="Drula E."/>
            <person name="Hughes K.W."/>
            <person name="Mata J.L."/>
            <person name="Ishikawa N.K."/>
            <person name="Vargas-Isla R."/>
            <person name="Ushijima S."/>
            <person name="Smith C.A."/>
            <person name="Ahrendt S."/>
            <person name="Andreopoulos W."/>
            <person name="He G."/>
            <person name="Labutti K."/>
            <person name="Lipzen A."/>
            <person name="Ng V."/>
            <person name="Sandor L."/>
            <person name="Barry K."/>
            <person name="Martinez A.T."/>
            <person name="Xiao Y."/>
            <person name="Gibbons J.G."/>
            <person name="Terashima K."/>
            <person name="Hibbett D.S."/>
            <person name="Grigoriev I.V."/>
        </authorList>
    </citation>
    <scope>NUCLEOTIDE SEQUENCE</scope>
    <source>
        <strain evidence="1">TFB9207</strain>
    </source>
</reference>
<accession>A0AA38NZ39</accession>
<dbReference type="AlphaFoldDB" id="A0AA38NZ39"/>
<comment type="caution">
    <text evidence="1">The sequence shown here is derived from an EMBL/GenBank/DDBJ whole genome shotgun (WGS) entry which is preliminary data.</text>
</comment>
<proteinExistence type="predicted"/>
<evidence type="ECO:0008006" key="3">
    <source>
        <dbReference type="Google" id="ProtNLM"/>
    </source>
</evidence>
<protein>
    <recommendedName>
        <fullName evidence="3">Protein kinase domain-containing protein</fullName>
    </recommendedName>
</protein>
<name>A0AA38NZ39_9AGAR</name>
<dbReference type="Proteomes" id="UP001163846">
    <property type="component" value="Unassembled WGS sequence"/>
</dbReference>
<sequence>MDTRRKELEREAGELTEEKQMEIEWRLRKELPWGVQPKSFLKAGFADMQGKRWALILMAQLPGHDLTTTEEWKHSDPRMKAHLLKLAFYSFLFKVHDLAVQTGMLYVDLDLTNLLYDPRVGDFSLVDFGPPSMFEVTSEFPSDVKEFLKDGWFIERFQFSCARAILETDGHFQIPKPDTLDGNNWWKMSPY</sequence>